<organism evidence="2 3">
    <name type="scientific">Haloflavibacter putidus</name>
    <dbReference type="NCBI Taxonomy" id="2576776"/>
    <lineage>
        <taxon>Bacteria</taxon>
        <taxon>Pseudomonadati</taxon>
        <taxon>Bacteroidota</taxon>
        <taxon>Flavobacteriia</taxon>
        <taxon>Flavobacteriales</taxon>
        <taxon>Flavobacteriaceae</taxon>
        <taxon>Haloflavibacter</taxon>
    </lineage>
</organism>
<gene>
    <name evidence="2" type="ORF">FKR84_03365</name>
</gene>
<name>A0A507ZRK3_9FLAO</name>
<comment type="caution">
    <text evidence="2">The sequence shown here is derived from an EMBL/GenBank/DDBJ whole genome shotgun (WGS) entry which is preliminary data.</text>
</comment>
<evidence type="ECO:0000256" key="1">
    <source>
        <dbReference type="SAM" id="SignalP"/>
    </source>
</evidence>
<dbReference type="OrthoDB" id="1148517at2"/>
<reference evidence="2 3" key="1">
    <citation type="submission" date="2019-06" db="EMBL/GenBank/DDBJ databases">
        <title>Flavibacter putida gen. nov., sp. nov., a novel marine bacterium of the family Flavobacteriaceae isolated from coastal seawater.</title>
        <authorList>
            <person name="Feng X."/>
        </authorList>
    </citation>
    <scope>NUCLEOTIDE SEQUENCE [LARGE SCALE GENOMIC DNA]</scope>
    <source>
        <strain evidence="2 3">PLHSN227</strain>
    </source>
</reference>
<evidence type="ECO:0000313" key="2">
    <source>
        <dbReference type="EMBL" id="TQD40250.1"/>
    </source>
</evidence>
<protein>
    <recommendedName>
        <fullName evidence="4">Secreted protein</fullName>
    </recommendedName>
</protein>
<sequence length="219" mass="24329">MKKIVFLFGIFAGFLPVISYAQLDNSNTTTSGSMFGRSTNMNGFSTSTPSLSKTNKGIYSTRNTSRSLESNNETLDITKNEGFIEPNQKFDPKYLKKQESKRNIEQFKRNQDLGEFRTTGANVKLLCRDHQAVDGDLVRIIVNGKVALDQVFLEGSFKSVFIKLEKGFNKIEIEALNQGSSGPNTAAFKVLDDQGTVISSNQWNLATGFKASMIVIKEE</sequence>
<evidence type="ECO:0008006" key="4">
    <source>
        <dbReference type="Google" id="ProtNLM"/>
    </source>
</evidence>
<dbReference type="Proteomes" id="UP000317169">
    <property type="component" value="Unassembled WGS sequence"/>
</dbReference>
<dbReference type="RefSeq" id="WP_141420780.1">
    <property type="nucleotide sequence ID" value="NZ_VIAR01000002.1"/>
</dbReference>
<dbReference type="EMBL" id="VIAR01000002">
    <property type="protein sequence ID" value="TQD40250.1"/>
    <property type="molecule type" value="Genomic_DNA"/>
</dbReference>
<accession>A0A507ZRK3</accession>
<feature type="chain" id="PRO_5021202833" description="Secreted protein" evidence="1">
    <location>
        <begin position="22"/>
        <end position="219"/>
    </location>
</feature>
<evidence type="ECO:0000313" key="3">
    <source>
        <dbReference type="Proteomes" id="UP000317169"/>
    </source>
</evidence>
<dbReference type="AlphaFoldDB" id="A0A507ZRK3"/>
<feature type="signal peptide" evidence="1">
    <location>
        <begin position="1"/>
        <end position="21"/>
    </location>
</feature>
<proteinExistence type="predicted"/>
<keyword evidence="3" id="KW-1185">Reference proteome</keyword>
<keyword evidence="1" id="KW-0732">Signal</keyword>